<dbReference type="Gene3D" id="3.40.50.620">
    <property type="entry name" value="HUPs"/>
    <property type="match status" value="1"/>
</dbReference>
<dbReference type="InterPro" id="IPR006016">
    <property type="entry name" value="UspA"/>
</dbReference>
<gene>
    <name evidence="4" type="primary">SPOSA6832_01602</name>
</gene>
<feature type="region of interest" description="Disordered" evidence="2">
    <location>
        <begin position="280"/>
        <end position="331"/>
    </location>
</feature>
<organism evidence="4 5">
    <name type="scientific">Sporidiobolus salmonicolor</name>
    <name type="common">Yeast-like fungus</name>
    <name type="synonym">Sporobolomyces salmonicolor</name>
    <dbReference type="NCBI Taxonomy" id="5005"/>
    <lineage>
        <taxon>Eukaryota</taxon>
        <taxon>Fungi</taxon>
        <taxon>Dikarya</taxon>
        <taxon>Basidiomycota</taxon>
        <taxon>Pucciniomycotina</taxon>
        <taxon>Microbotryomycetes</taxon>
        <taxon>Sporidiobolales</taxon>
        <taxon>Sporidiobolaceae</taxon>
        <taxon>Sporobolomyces</taxon>
    </lineage>
</organism>
<reference evidence="5" key="1">
    <citation type="submission" date="2015-02" db="EMBL/GenBank/DDBJ databases">
        <authorList>
            <person name="Gon?alves P."/>
        </authorList>
    </citation>
    <scope>NUCLEOTIDE SEQUENCE [LARGE SCALE GENOMIC DNA]</scope>
</reference>
<dbReference type="SUPFAM" id="SSF52402">
    <property type="entry name" value="Adenine nucleotide alpha hydrolases-like"/>
    <property type="match status" value="1"/>
</dbReference>
<dbReference type="Proteomes" id="UP000243876">
    <property type="component" value="Unassembled WGS sequence"/>
</dbReference>
<protein>
    <submittedName>
        <fullName evidence="4">SPOSA6832_01602-mRNA-1:cds</fullName>
    </submittedName>
</protein>
<feature type="domain" description="UspA" evidence="3">
    <location>
        <begin position="97"/>
        <end position="234"/>
    </location>
</feature>
<feature type="compositionally biased region" description="Basic and acidic residues" evidence="2">
    <location>
        <begin position="289"/>
        <end position="331"/>
    </location>
</feature>
<dbReference type="EMBL" id="CENE01000005">
    <property type="protein sequence ID" value="CEQ40021.1"/>
    <property type="molecule type" value="Genomic_DNA"/>
</dbReference>
<dbReference type="CDD" id="cd23659">
    <property type="entry name" value="USP_At3g01520-like"/>
    <property type="match status" value="1"/>
</dbReference>
<dbReference type="PANTHER" id="PTHR47815">
    <property type="entry name" value="UNIVERSAL STRESS PROTEIN A FAMILY PROTEIN C25B2.10"/>
    <property type="match status" value="1"/>
</dbReference>
<dbReference type="PANTHER" id="PTHR47815:SF1">
    <property type="entry name" value="UNIVERSAL STRESS PROTEIN A FAMILY PROTEIN C25B2.10"/>
    <property type="match status" value="1"/>
</dbReference>
<dbReference type="OrthoDB" id="843225at2759"/>
<evidence type="ECO:0000313" key="5">
    <source>
        <dbReference type="Proteomes" id="UP000243876"/>
    </source>
</evidence>
<feature type="coiled-coil region" evidence="1">
    <location>
        <begin position="140"/>
        <end position="167"/>
    </location>
</feature>
<evidence type="ECO:0000313" key="4">
    <source>
        <dbReference type="EMBL" id="CEQ40021.1"/>
    </source>
</evidence>
<feature type="compositionally biased region" description="Low complexity" evidence="2">
    <location>
        <begin position="1"/>
        <end position="17"/>
    </location>
</feature>
<evidence type="ECO:0000256" key="1">
    <source>
        <dbReference type="SAM" id="Coils"/>
    </source>
</evidence>
<evidence type="ECO:0000256" key="2">
    <source>
        <dbReference type="SAM" id="MobiDB-lite"/>
    </source>
</evidence>
<dbReference type="PRINTS" id="PR01438">
    <property type="entry name" value="UNVRSLSTRESS"/>
</dbReference>
<evidence type="ECO:0000259" key="3">
    <source>
        <dbReference type="Pfam" id="PF00582"/>
    </source>
</evidence>
<dbReference type="InterPro" id="IPR006015">
    <property type="entry name" value="Universal_stress_UspA"/>
</dbReference>
<accession>A0A0D6EJC4</accession>
<sequence length="331" mass="35900">MKEAAGSDGSAGAVSASTPMSNLSLQETPVPAVNAMEQSASNASMGAQFRRRVGFDTFGAGNDLEGKVKGTGGGTGVVYSFTLSAKSSNYCRTRWSRTFLVATDLNEYSVNAVRWLLTSLAEDGDEVVVLRVIEPGSSAHNAWRASMEEAREEAEDVLEDLMKMNGEERQISLIVEFAIGPIEETIHRMIEIYKPDSLIVGTRGRPDSLFKSAFMGSISKWAVARSPVPVVVVRPDDKVREALERRLQDSKRGRSYVSLLSPEEREKYLATSGAFGAALERTVTAPSAGDREGEEGGRGRSGENGGKAEKADEKKKKKDKGKEMKRFGTFS</sequence>
<dbReference type="AlphaFoldDB" id="A0A0D6EJC4"/>
<keyword evidence="5" id="KW-1185">Reference proteome</keyword>
<proteinExistence type="predicted"/>
<dbReference type="InterPro" id="IPR014729">
    <property type="entry name" value="Rossmann-like_a/b/a_fold"/>
</dbReference>
<feature type="region of interest" description="Disordered" evidence="2">
    <location>
        <begin position="1"/>
        <end position="22"/>
    </location>
</feature>
<keyword evidence="1" id="KW-0175">Coiled coil</keyword>
<name>A0A0D6EJC4_SPOSA</name>
<dbReference type="Pfam" id="PF00582">
    <property type="entry name" value="Usp"/>
    <property type="match status" value="1"/>
</dbReference>